<dbReference type="GO" id="GO:0005886">
    <property type="term" value="C:plasma membrane"/>
    <property type="evidence" value="ECO:0007669"/>
    <property type="project" value="UniProtKB-SubCell"/>
</dbReference>
<feature type="transmembrane region" description="Helical" evidence="7">
    <location>
        <begin position="372"/>
        <end position="395"/>
    </location>
</feature>
<keyword evidence="6 7" id="KW-0472">Membrane</keyword>
<feature type="transmembrane region" description="Helical" evidence="7">
    <location>
        <begin position="142"/>
        <end position="168"/>
    </location>
</feature>
<keyword evidence="10" id="KW-1185">Reference proteome</keyword>
<dbReference type="PANTHER" id="PTHR33362:SF2">
    <property type="entry name" value="TRAP TRANSPORTER LARGE PERMEASE PROTEIN"/>
    <property type="match status" value="1"/>
</dbReference>
<protein>
    <submittedName>
        <fullName evidence="9">C4-dicarboxylate ABC transporter permease</fullName>
    </submittedName>
</protein>
<name>V6M6H4_9BACL</name>
<feature type="transmembrane region" description="Helical" evidence="7">
    <location>
        <begin position="304"/>
        <end position="328"/>
    </location>
</feature>
<dbReference type="Pfam" id="PF06808">
    <property type="entry name" value="DctM"/>
    <property type="match status" value="1"/>
</dbReference>
<feature type="transmembrane region" description="Helical" evidence="7">
    <location>
        <begin position="61"/>
        <end position="85"/>
    </location>
</feature>
<dbReference type="AlphaFoldDB" id="V6M6H4"/>
<feature type="transmembrane region" description="Helical" evidence="7">
    <location>
        <begin position="180"/>
        <end position="203"/>
    </location>
</feature>
<feature type="transmembrane region" description="Helical" evidence="7">
    <location>
        <begin position="6"/>
        <end position="22"/>
    </location>
</feature>
<evidence type="ECO:0000313" key="10">
    <source>
        <dbReference type="Proteomes" id="UP000017973"/>
    </source>
</evidence>
<feature type="transmembrane region" description="Helical" evidence="7">
    <location>
        <begin position="427"/>
        <end position="448"/>
    </location>
</feature>
<dbReference type="PANTHER" id="PTHR33362">
    <property type="entry name" value="SIALIC ACID TRAP TRANSPORTER PERMEASE PROTEIN SIAT-RELATED"/>
    <property type="match status" value="1"/>
</dbReference>
<accession>V6M6H4</accession>
<evidence type="ECO:0000256" key="2">
    <source>
        <dbReference type="ARBA" id="ARBA00022475"/>
    </source>
</evidence>
<evidence type="ECO:0000256" key="1">
    <source>
        <dbReference type="ARBA" id="ARBA00004429"/>
    </source>
</evidence>
<feature type="transmembrane region" description="Helical" evidence="7">
    <location>
        <begin position="340"/>
        <end position="360"/>
    </location>
</feature>
<evidence type="ECO:0000256" key="3">
    <source>
        <dbReference type="ARBA" id="ARBA00022519"/>
    </source>
</evidence>
<dbReference type="InterPro" id="IPR010656">
    <property type="entry name" value="DctM"/>
</dbReference>
<dbReference type="HOGENOM" id="CLU_049437_0_0_9"/>
<dbReference type="GO" id="GO:0022857">
    <property type="term" value="F:transmembrane transporter activity"/>
    <property type="evidence" value="ECO:0007669"/>
    <property type="project" value="TreeGrafter"/>
</dbReference>
<comment type="subcellular location">
    <subcellularLocation>
        <location evidence="1">Cell inner membrane</location>
        <topology evidence="1">Multi-pass membrane protein</topology>
    </subcellularLocation>
</comment>
<evidence type="ECO:0000256" key="5">
    <source>
        <dbReference type="ARBA" id="ARBA00022989"/>
    </source>
</evidence>
<dbReference type="RefSeq" id="WP_023558192.1">
    <property type="nucleotide sequence ID" value="NZ_KI629785.1"/>
</dbReference>
<dbReference type="eggNOG" id="COG1593">
    <property type="taxonomic scope" value="Bacteria"/>
</dbReference>
<dbReference type="OrthoDB" id="3761770at2"/>
<dbReference type="EMBL" id="AYJU01000017">
    <property type="protein sequence ID" value="EST53490.1"/>
    <property type="molecule type" value="Genomic_DNA"/>
</dbReference>
<feature type="transmembrane region" description="Helical" evidence="7">
    <location>
        <begin position="231"/>
        <end position="248"/>
    </location>
</feature>
<reference evidence="9 10" key="1">
    <citation type="journal article" date="2014" name="Genome Announc.">
        <title>Draft Genome Sequence of Brevibacillus panacihumi Strain W25, a Halotolerant Hydrocarbon-Degrading Bacterium.</title>
        <authorList>
            <person name="Wang X."/>
            <person name="Jin D."/>
            <person name="Zhou L."/>
            <person name="Wu L."/>
            <person name="An W."/>
            <person name="Chen Y."/>
            <person name="Zhao L."/>
        </authorList>
    </citation>
    <scope>NUCLEOTIDE SEQUENCE [LARGE SCALE GENOMIC DNA]</scope>
    <source>
        <strain evidence="9 10">W25</strain>
    </source>
</reference>
<dbReference type="STRING" id="1408254.T458_22060"/>
<comment type="caution">
    <text evidence="9">The sequence shown here is derived from an EMBL/GenBank/DDBJ whole genome shotgun (WGS) entry which is preliminary data.</text>
</comment>
<sequence length="450" mass="47077">MGIGLLALIVFIALIIFWSTFLKRGIGEAMIVGFLVTALFGGAEAPALLWDGFVFGATNEVLFAAMAFVFMSYIIDKTGIILRLIEILNSLLGRLPGGASHVATFGSALMGMISGSGSGNTATTGAVTIPWMIRSNWSKEMAATVAAGNAGLGIAFPPSSSMFILLGFAPIAAVVSEGDLYVALLIGGAYQVLYRIILTMWFVRKYKIQRLSAEFVQPIGKSLREGWKSTFIFLGILIPVLVTIGPLAEMLEANPGIGKAAMGEISLIIWIPVIIIFISLIIGRANLPKTTAAWTQFLRESISGFSVVGVLLLFAFAASKVLGGLGLAKDLSSLMEGLQFAPWLMILIVGVLLVLVAGPLSGTATLTAVGMVAFSALVSAGVDPVVAVVAILVFASTEGASPPSSAPIFIASGIAGANPEKTFVPLIVYYVVPIFLIGYFIALGVLPIPV</sequence>
<dbReference type="InterPro" id="IPR004681">
    <property type="entry name" value="TRAP_DctM"/>
</dbReference>
<proteinExistence type="predicted"/>
<feature type="transmembrane region" description="Helical" evidence="7">
    <location>
        <begin position="260"/>
        <end position="283"/>
    </location>
</feature>
<feature type="domain" description="TRAP C4-dicarboxylate transport system permease DctM subunit" evidence="8">
    <location>
        <begin position="28"/>
        <end position="438"/>
    </location>
</feature>
<evidence type="ECO:0000256" key="4">
    <source>
        <dbReference type="ARBA" id="ARBA00022692"/>
    </source>
</evidence>
<evidence type="ECO:0000259" key="8">
    <source>
        <dbReference type="Pfam" id="PF06808"/>
    </source>
</evidence>
<evidence type="ECO:0000256" key="7">
    <source>
        <dbReference type="SAM" id="Phobius"/>
    </source>
</evidence>
<evidence type="ECO:0000313" key="9">
    <source>
        <dbReference type="EMBL" id="EST53490.1"/>
    </source>
</evidence>
<keyword evidence="4 7" id="KW-0812">Transmembrane</keyword>
<dbReference type="PATRIC" id="fig|1408254.3.peg.4334"/>
<organism evidence="9 10">
    <name type="scientific">Brevibacillus panacihumi W25</name>
    <dbReference type="NCBI Taxonomy" id="1408254"/>
    <lineage>
        <taxon>Bacteria</taxon>
        <taxon>Bacillati</taxon>
        <taxon>Bacillota</taxon>
        <taxon>Bacilli</taxon>
        <taxon>Bacillales</taxon>
        <taxon>Paenibacillaceae</taxon>
        <taxon>Brevibacillus</taxon>
    </lineage>
</organism>
<keyword evidence="3" id="KW-0997">Cell inner membrane</keyword>
<keyword evidence="2" id="KW-1003">Cell membrane</keyword>
<evidence type="ECO:0000256" key="6">
    <source>
        <dbReference type="ARBA" id="ARBA00023136"/>
    </source>
</evidence>
<dbReference type="Proteomes" id="UP000017973">
    <property type="component" value="Unassembled WGS sequence"/>
</dbReference>
<feature type="transmembrane region" description="Helical" evidence="7">
    <location>
        <begin position="29"/>
        <end position="49"/>
    </location>
</feature>
<keyword evidence="5 7" id="KW-1133">Transmembrane helix</keyword>
<gene>
    <name evidence="9" type="ORF">T458_22060</name>
</gene>